<dbReference type="PANTHER" id="PTHR42678:SF34">
    <property type="entry name" value="OS04G0183300 PROTEIN"/>
    <property type="match status" value="1"/>
</dbReference>
<dbReference type="EMBL" id="KZ501901">
    <property type="protein sequence ID" value="PKU86975.1"/>
    <property type="molecule type" value="Genomic_DNA"/>
</dbReference>
<accession>A0A2I0XGE5</accession>
<organism evidence="1 2">
    <name type="scientific">Dendrobium catenatum</name>
    <dbReference type="NCBI Taxonomy" id="906689"/>
    <lineage>
        <taxon>Eukaryota</taxon>
        <taxon>Viridiplantae</taxon>
        <taxon>Streptophyta</taxon>
        <taxon>Embryophyta</taxon>
        <taxon>Tracheophyta</taxon>
        <taxon>Spermatophyta</taxon>
        <taxon>Magnoliopsida</taxon>
        <taxon>Liliopsida</taxon>
        <taxon>Asparagales</taxon>
        <taxon>Orchidaceae</taxon>
        <taxon>Epidendroideae</taxon>
        <taxon>Malaxideae</taxon>
        <taxon>Dendrobiinae</taxon>
        <taxon>Dendrobium</taxon>
    </lineage>
</organism>
<sequence>MVPISPRLQTIGPMARTMADAVTLLDVIVGFDPLDANATTTASRFIPINGFQKSLKDDGLKRKRLGILRHSFSKASFDSVYAYIKRSFRKGG</sequence>
<keyword evidence="2" id="KW-1185">Reference proteome</keyword>
<name>A0A2I0XGE5_9ASPA</name>
<reference evidence="1 2" key="2">
    <citation type="journal article" date="2017" name="Nature">
        <title>The Apostasia genome and the evolution of orchids.</title>
        <authorList>
            <person name="Zhang G.Q."/>
            <person name="Liu K.W."/>
            <person name="Li Z."/>
            <person name="Lohaus R."/>
            <person name="Hsiao Y.Y."/>
            <person name="Niu S.C."/>
            <person name="Wang J.Y."/>
            <person name="Lin Y.C."/>
            <person name="Xu Q."/>
            <person name="Chen L.J."/>
            <person name="Yoshida K."/>
            <person name="Fujiwara S."/>
            <person name="Wang Z.W."/>
            <person name="Zhang Y.Q."/>
            <person name="Mitsuda N."/>
            <person name="Wang M."/>
            <person name="Liu G.H."/>
            <person name="Pecoraro L."/>
            <person name="Huang H.X."/>
            <person name="Xiao X.J."/>
            <person name="Lin M."/>
            <person name="Wu X.Y."/>
            <person name="Wu W.L."/>
            <person name="Chen Y.Y."/>
            <person name="Chang S.B."/>
            <person name="Sakamoto S."/>
            <person name="Ohme-Takagi M."/>
            <person name="Yagi M."/>
            <person name="Zeng S.J."/>
            <person name="Shen C.Y."/>
            <person name="Yeh C.M."/>
            <person name="Luo Y.B."/>
            <person name="Tsai W.C."/>
            <person name="Van de Peer Y."/>
            <person name="Liu Z.J."/>
        </authorList>
    </citation>
    <scope>NUCLEOTIDE SEQUENCE [LARGE SCALE GENOMIC DNA]</scope>
    <source>
        <tissue evidence="1">The whole plant</tissue>
    </source>
</reference>
<dbReference type="PANTHER" id="PTHR42678">
    <property type="entry name" value="AMIDASE"/>
    <property type="match status" value="1"/>
</dbReference>
<gene>
    <name evidence="1" type="ORF">MA16_Dca013922</name>
</gene>
<protein>
    <submittedName>
        <fullName evidence="1">Uncharacterized protein</fullName>
    </submittedName>
</protein>
<dbReference type="Gene3D" id="3.90.1300.10">
    <property type="entry name" value="Amidase signature (AS) domain"/>
    <property type="match status" value="1"/>
</dbReference>
<dbReference type="SUPFAM" id="SSF75304">
    <property type="entry name" value="Amidase signature (AS) enzymes"/>
    <property type="match status" value="1"/>
</dbReference>
<evidence type="ECO:0000313" key="2">
    <source>
        <dbReference type="Proteomes" id="UP000233837"/>
    </source>
</evidence>
<reference evidence="1 2" key="1">
    <citation type="journal article" date="2016" name="Sci. Rep.">
        <title>The Dendrobium catenatum Lindl. genome sequence provides insights into polysaccharide synthase, floral development and adaptive evolution.</title>
        <authorList>
            <person name="Zhang G.Q."/>
            <person name="Xu Q."/>
            <person name="Bian C."/>
            <person name="Tsai W.C."/>
            <person name="Yeh C.M."/>
            <person name="Liu K.W."/>
            <person name="Yoshida K."/>
            <person name="Zhang L.S."/>
            <person name="Chang S.B."/>
            <person name="Chen F."/>
            <person name="Shi Y."/>
            <person name="Su Y.Y."/>
            <person name="Zhang Y.Q."/>
            <person name="Chen L.J."/>
            <person name="Yin Y."/>
            <person name="Lin M."/>
            <person name="Huang H."/>
            <person name="Deng H."/>
            <person name="Wang Z.W."/>
            <person name="Zhu S.L."/>
            <person name="Zhao X."/>
            <person name="Deng C."/>
            <person name="Niu S.C."/>
            <person name="Huang J."/>
            <person name="Wang M."/>
            <person name="Liu G.H."/>
            <person name="Yang H.J."/>
            <person name="Xiao X.J."/>
            <person name="Hsiao Y.Y."/>
            <person name="Wu W.L."/>
            <person name="Chen Y.Y."/>
            <person name="Mitsuda N."/>
            <person name="Ohme-Takagi M."/>
            <person name="Luo Y.B."/>
            <person name="Van de Peer Y."/>
            <person name="Liu Z.J."/>
        </authorList>
    </citation>
    <scope>NUCLEOTIDE SEQUENCE [LARGE SCALE GENOMIC DNA]</scope>
    <source>
        <tissue evidence="1">The whole plant</tissue>
    </source>
</reference>
<proteinExistence type="predicted"/>
<dbReference type="AlphaFoldDB" id="A0A2I0XGE5"/>
<dbReference type="InterPro" id="IPR036928">
    <property type="entry name" value="AS_sf"/>
</dbReference>
<evidence type="ECO:0000313" key="1">
    <source>
        <dbReference type="EMBL" id="PKU86975.1"/>
    </source>
</evidence>
<dbReference type="STRING" id="906689.A0A2I0XGE5"/>
<dbReference type="Proteomes" id="UP000233837">
    <property type="component" value="Unassembled WGS sequence"/>
</dbReference>